<dbReference type="InterPro" id="IPR001650">
    <property type="entry name" value="Helicase_C-like"/>
</dbReference>
<keyword evidence="1" id="KW-0378">Hydrolase</keyword>
<protein>
    <submittedName>
        <fullName evidence="4">DNA helicase</fullName>
    </submittedName>
</protein>
<dbReference type="GO" id="GO:0016787">
    <property type="term" value="F:hydrolase activity"/>
    <property type="evidence" value="ECO:0007669"/>
    <property type="project" value="UniProtKB-KW"/>
</dbReference>
<feature type="domain" description="Helicase C-terminal" evidence="3">
    <location>
        <begin position="319"/>
        <end position="478"/>
    </location>
</feature>
<dbReference type="CDD" id="cd18793">
    <property type="entry name" value="SF2_C_SNF"/>
    <property type="match status" value="1"/>
</dbReference>
<feature type="domain" description="Helicase ATP-binding" evidence="2">
    <location>
        <begin position="27"/>
        <end position="190"/>
    </location>
</feature>
<keyword evidence="4" id="KW-0547">Nucleotide-binding</keyword>
<dbReference type="Pfam" id="PF00176">
    <property type="entry name" value="SNF2-rel_dom"/>
    <property type="match status" value="1"/>
</dbReference>
<dbReference type="Gene3D" id="3.40.50.300">
    <property type="entry name" value="P-loop containing nucleotide triphosphate hydrolases"/>
    <property type="match status" value="1"/>
</dbReference>
<dbReference type="InterPro" id="IPR049730">
    <property type="entry name" value="SNF2/RAD54-like_C"/>
</dbReference>
<dbReference type="PROSITE" id="PS51192">
    <property type="entry name" value="HELICASE_ATP_BIND_1"/>
    <property type="match status" value="1"/>
</dbReference>
<proteinExistence type="predicted"/>
<dbReference type="Proteomes" id="UP001057233">
    <property type="component" value="Segment"/>
</dbReference>
<dbReference type="CDD" id="cd17919">
    <property type="entry name" value="DEXHc_Snf"/>
    <property type="match status" value="1"/>
</dbReference>
<dbReference type="EMBL" id="ON191531">
    <property type="protein sequence ID" value="URG17422.1"/>
    <property type="molecule type" value="Genomic_DNA"/>
</dbReference>
<gene>
    <name evidence="4" type="ORF">Mbo2_052</name>
</gene>
<dbReference type="InterPro" id="IPR000330">
    <property type="entry name" value="SNF2_N"/>
</dbReference>
<dbReference type="SMART" id="SM00487">
    <property type="entry name" value="DEXDc"/>
    <property type="match status" value="1"/>
</dbReference>
<dbReference type="InterPro" id="IPR038718">
    <property type="entry name" value="SNF2-like_sf"/>
</dbReference>
<dbReference type="Gene3D" id="3.40.50.10810">
    <property type="entry name" value="Tandem AAA-ATPase domain"/>
    <property type="match status" value="1"/>
</dbReference>
<dbReference type="GO" id="GO:0004386">
    <property type="term" value="F:helicase activity"/>
    <property type="evidence" value="ECO:0007669"/>
    <property type="project" value="UniProtKB-KW"/>
</dbReference>
<name>A0A9E7ISD1_9CAUD</name>
<keyword evidence="5" id="KW-1185">Reference proteome</keyword>
<evidence type="ECO:0000259" key="2">
    <source>
        <dbReference type="PROSITE" id="PS51192"/>
    </source>
</evidence>
<dbReference type="GO" id="GO:0005524">
    <property type="term" value="F:ATP binding"/>
    <property type="evidence" value="ECO:0007669"/>
    <property type="project" value="InterPro"/>
</dbReference>
<keyword evidence="4" id="KW-0347">Helicase</keyword>
<reference evidence="4" key="1">
    <citation type="submission" date="2022-04" db="EMBL/GenBank/DDBJ databases">
        <authorList>
            <person name="Hwangbo M."/>
            <person name="Wang B."/>
            <person name="Gill J.J."/>
            <person name="Chu K.-H."/>
            <person name="Young R."/>
        </authorList>
    </citation>
    <scope>NUCLEOTIDE SEQUENCE</scope>
</reference>
<keyword evidence="4" id="KW-0067">ATP-binding</keyword>
<evidence type="ECO:0000259" key="3">
    <source>
        <dbReference type="PROSITE" id="PS51194"/>
    </source>
</evidence>
<evidence type="ECO:0000256" key="1">
    <source>
        <dbReference type="ARBA" id="ARBA00022801"/>
    </source>
</evidence>
<organism evidence="4 5">
    <name type="scientific">Rhodococcus phage Mbo2</name>
    <dbReference type="NCBI Taxonomy" id="2936911"/>
    <lineage>
        <taxon>Viruses</taxon>
        <taxon>Duplodnaviria</taxon>
        <taxon>Heunggongvirae</taxon>
        <taxon>Uroviricota</taxon>
        <taxon>Caudoviricetes</taxon>
        <taxon>Caudoviricetes incertae sedis</taxon>
        <taxon>Mboduovirus</taxon>
        <taxon>Mboduovirus mbo2</taxon>
    </lineage>
</organism>
<dbReference type="InterPro" id="IPR027417">
    <property type="entry name" value="P-loop_NTPase"/>
</dbReference>
<evidence type="ECO:0000313" key="4">
    <source>
        <dbReference type="EMBL" id="URG17422.1"/>
    </source>
</evidence>
<dbReference type="SUPFAM" id="SSF52540">
    <property type="entry name" value="P-loop containing nucleoside triphosphate hydrolases"/>
    <property type="match status" value="2"/>
</dbReference>
<dbReference type="InterPro" id="IPR014001">
    <property type="entry name" value="Helicase_ATP-bd"/>
</dbReference>
<dbReference type="Pfam" id="PF00271">
    <property type="entry name" value="Helicase_C"/>
    <property type="match status" value="1"/>
</dbReference>
<sequence length="495" mass="56883">MSLHNRGSLEPYLPDSIKFYEHQTEGIRRMAFLKNFLLADEMGLGKTVQSAAVYALDVFRDMGDTMCVVCPASLKGNWYDEMGKFTRIHREILDGTPKKRSEQIEEFRQRPGAKILIVNYEQVVGHLRELVRCNFHVSLYDEAHYLKNPKAKRTAACHQFMTTRRFLLTGSPLLNHVNELWSLLEMIEPGEWGKYYQFCNRYCVYGGYKDKQIVGVKNEKELTARLQNVMIRRLKKDVLDLPPVQYVERPVDLHPNQKKYYDEVFGELKLTIAGQDTVEIQNALTKFLRLKQICGTTASINPDAPDDDYSTKLDIATNDADQILGSGHKIVAFTQFRSVQDSYRKRILNIKRANKKGKMEAAYEVFILNGDTPTDRRQEVVRQWANFNAKPAILICMYQVAGVGLNMTEASHMQRLDRLFVPELNAQAVARLDRIGQKNTVQVFDYIVRKTVEARVEKIVAQKKSVFENIVERDNWQAAVIAAAMEEDEQRGNAA</sequence>
<accession>A0A9E7ISD1</accession>
<dbReference type="PROSITE" id="PS51194">
    <property type="entry name" value="HELICASE_CTER"/>
    <property type="match status" value="1"/>
</dbReference>
<dbReference type="PANTHER" id="PTHR10799">
    <property type="entry name" value="SNF2/RAD54 HELICASE FAMILY"/>
    <property type="match status" value="1"/>
</dbReference>
<evidence type="ECO:0000313" key="5">
    <source>
        <dbReference type="Proteomes" id="UP001057233"/>
    </source>
</evidence>